<organism evidence="4 5">
    <name type="scientific">Candidatus Defluviibacterium haderslevense</name>
    <dbReference type="NCBI Taxonomy" id="2981993"/>
    <lineage>
        <taxon>Bacteria</taxon>
        <taxon>Pseudomonadati</taxon>
        <taxon>Bacteroidota</taxon>
        <taxon>Saprospiria</taxon>
        <taxon>Saprospirales</taxon>
        <taxon>Saprospiraceae</taxon>
        <taxon>Candidatus Defluviibacterium</taxon>
    </lineage>
</organism>
<dbReference type="SMART" id="SM00935">
    <property type="entry name" value="OmpH"/>
    <property type="match status" value="1"/>
</dbReference>
<dbReference type="InterPro" id="IPR024930">
    <property type="entry name" value="Skp_dom_sf"/>
</dbReference>
<dbReference type="Pfam" id="PF03938">
    <property type="entry name" value="OmpH"/>
    <property type="match status" value="1"/>
</dbReference>
<dbReference type="EMBL" id="JADKFW010000004">
    <property type="protein sequence ID" value="MBK9717184.1"/>
    <property type="molecule type" value="Genomic_DNA"/>
</dbReference>
<dbReference type="InterPro" id="IPR005632">
    <property type="entry name" value="Chaperone_Skp"/>
</dbReference>
<dbReference type="PANTHER" id="PTHR35089">
    <property type="entry name" value="CHAPERONE PROTEIN SKP"/>
    <property type="match status" value="1"/>
</dbReference>
<protein>
    <submittedName>
        <fullName evidence="4">OmpH family outer membrane protein</fullName>
    </submittedName>
</protein>
<dbReference type="Gene3D" id="3.30.910.20">
    <property type="entry name" value="Skp domain"/>
    <property type="match status" value="1"/>
</dbReference>
<accession>A0A9D7S9G0</accession>
<feature type="signal peptide" evidence="3">
    <location>
        <begin position="1"/>
        <end position="19"/>
    </location>
</feature>
<keyword evidence="2 3" id="KW-0732">Signal</keyword>
<dbReference type="GO" id="GO:0005829">
    <property type="term" value="C:cytosol"/>
    <property type="evidence" value="ECO:0007669"/>
    <property type="project" value="TreeGrafter"/>
</dbReference>
<evidence type="ECO:0000313" key="4">
    <source>
        <dbReference type="EMBL" id="MBK9717184.1"/>
    </source>
</evidence>
<dbReference type="GO" id="GO:0050821">
    <property type="term" value="P:protein stabilization"/>
    <property type="evidence" value="ECO:0007669"/>
    <property type="project" value="TreeGrafter"/>
</dbReference>
<feature type="chain" id="PRO_5038427432" evidence="3">
    <location>
        <begin position="20"/>
        <end position="169"/>
    </location>
</feature>
<sequence length="169" mass="19269">MRYLAILIWIFSCSNLSFAQTQKIGHVNSQKFLDTLSETKQLAEQLAKYEQSLTATGEQMIKTFQENARKYQQDVKTGNLTPLQQKDMESSLEVEQNAIGKYQQSAQESLNKRRQELLAPLLNRIDEAIKAIGKEAGYQFIFDSSAGLIFYPESEDITPLILKKLMTPK</sequence>
<dbReference type="AlphaFoldDB" id="A0A9D7S9G0"/>
<gene>
    <name evidence="4" type="ORF">IPO85_06670</name>
</gene>
<dbReference type="Proteomes" id="UP000808349">
    <property type="component" value="Unassembled WGS sequence"/>
</dbReference>
<reference evidence="4 5" key="1">
    <citation type="submission" date="2020-10" db="EMBL/GenBank/DDBJ databases">
        <title>Connecting structure to function with the recovery of over 1000 high-quality activated sludge metagenome-assembled genomes encoding full-length rRNA genes using long-read sequencing.</title>
        <authorList>
            <person name="Singleton C.M."/>
            <person name="Petriglieri F."/>
            <person name="Kristensen J.M."/>
            <person name="Kirkegaard R.H."/>
            <person name="Michaelsen T.Y."/>
            <person name="Andersen M.H."/>
            <person name="Karst S.M."/>
            <person name="Dueholm M.S."/>
            <person name="Nielsen P.H."/>
            <person name="Albertsen M."/>
        </authorList>
    </citation>
    <scope>NUCLEOTIDE SEQUENCE [LARGE SCALE GENOMIC DNA]</scope>
    <source>
        <strain evidence="4">Ribe_18-Q3-R11-54_BAT3C.373</strain>
    </source>
</reference>
<evidence type="ECO:0000313" key="5">
    <source>
        <dbReference type="Proteomes" id="UP000808349"/>
    </source>
</evidence>
<evidence type="ECO:0000256" key="3">
    <source>
        <dbReference type="SAM" id="SignalP"/>
    </source>
</evidence>
<dbReference type="SUPFAM" id="SSF111384">
    <property type="entry name" value="OmpH-like"/>
    <property type="match status" value="1"/>
</dbReference>
<name>A0A9D7S9G0_9BACT</name>
<evidence type="ECO:0000256" key="1">
    <source>
        <dbReference type="ARBA" id="ARBA00009091"/>
    </source>
</evidence>
<comment type="similarity">
    <text evidence="1">Belongs to the Skp family.</text>
</comment>
<dbReference type="PANTHER" id="PTHR35089:SF1">
    <property type="entry name" value="CHAPERONE PROTEIN SKP"/>
    <property type="match status" value="1"/>
</dbReference>
<comment type="caution">
    <text evidence="4">The sequence shown here is derived from an EMBL/GenBank/DDBJ whole genome shotgun (WGS) entry which is preliminary data.</text>
</comment>
<dbReference type="GO" id="GO:0051082">
    <property type="term" value="F:unfolded protein binding"/>
    <property type="evidence" value="ECO:0007669"/>
    <property type="project" value="InterPro"/>
</dbReference>
<evidence type="ECO:0000256" key="2">
    <source>
        <dbReference type="ARBA" id="ARBA00022729"/>
    </source>
</evidence>
<proteinExistence type="inferred from homology"/>